<organism evidence="1">
    <name type="scientific">bioreactor metagenome</name>
    <dbReference type="NCBI Taxonomy" id="1076179"/>
    <lineage>
        <taxon>unclassified sequences</taxon>
        <taxon>metagenomes</taxon>
        <taxon>ecological metagenomes</taxon>
    </lineage>
</organism>
<dbReference type="AlphaFoldDB" id="A0A645GL29"/>
<name>A0A645GL29_9ZZZZ</name>
<gene>
    <name evidence="1" type="ORF">SDC9_174352</name>
</gene>
<proteinExistence type="predicted"/>
<evidence type="ECO:0000313" key="1">
    <source>
        <dbReference type="EMBL" id="MPN26926.1"/>
    </source>
</evidence>
<reference evidence="1" key="1">
    <citation type="submission" date="2019-08" db="EMBL/GenBank/DDBJ databases">
        <authorList>
            <person name="Kucharzyk K."/>
            <person name="Murdoch R.W."/>
            <person name="Higgins S."/>
            <person name="Loffler F."/>
        </authorList>
    </citation>
    <scope>NUCLEOTIDE SEQUENCE</scope>
</reference>
<sequence>MCSLAVFMPKNVIPATTNKDAPVFTPKILGSAIGFLVIDCIRAPDIPSEAPAIILKTVLGIRSRTTNALKDTSLLSLKAFIT</sequence>
<comment type="caution">
    <text evidence="1">The sequence shown here is derived from an EMBL/GenBank/DDBJ whole genome shotgun (WGS) entry which is preliminary data.</text>
</comment>
<dbReference type="EMBL" id="VSSQ01076625">
    <property type="protein sequence ID" value="MPN26926.1"/>
    <property type="molecule type" value="Genomic_DNA"/>
</dbReference>
<protein>
    <submittedName>
        <fullName evidence="1">Uncharacterized protein</fullName>
    </submittedName>
</protein>
<accession>A0A645GL29</accession>